<evidence type="ECO:0000313" key="15">
    <source>
        <dbReference type="Proteomes" id="UP000604046"/>
    </source>
</evidence>
<keyword evidence="8" id="KW-1071">Ligand-gated ion channel</keyword>
<name>A0A812UEP8_9DINO</name>
<dbReference type="SUPFAM" id="SSF51206">
    <property type="entry name" value="cAMP-binding domain-like"/>
    <property type="match status" value="1"/>
</dbReference>
<feature type="transmembrane region" description="Helical" evidence="12">
    <location>
        <begin position="339"/>
        <end position="362"/>
    </location>
</feature>
<dbReference type="InterPro" id="IPR007185">
    <property type="entry name" value="DNA_pol_a/d/e_bsu"/>
</dbReference>
<evidence type="ECO:0000256" key="7">
    <source>
        <dbReference type="ARBA" id="ARBA00023136"/>
    </source>
</evidence>
<keyword evidence="10" id="KW-0175">Coiled coil</keyword>
<comment type="caution">
    <text evidence="14">The sequence shown here is derived from an EMBL/GenBank/DDBJ whole genome shotgun (WGS) entry which is preliminary data.</text>
</comment>
<dbReference type="InterPro" id="IPR018490">
    <property type="entry name" value="cNMP-bd_dom_sf"/>
</dbReference>
<dbReference type="PROSITE" id="PS50042">
    <property type="entry name" value="CNMP_BINDING_3"/>
    <property type="match status" value="1"/>
</dbReference>
<keyword evidence="3 12" id="KW-0812">Transmembrane</keyword>
<dbReference type="GO" id="GO:0016020">
    <property type="term" value="C:membrane"/>
    <property type="evidence" value="ECO:0007669"/>
    <property type="project" value="UniProtKB-SubCell"/>
</dbReference>
<dbReference type="Proteomes" id="UP000604046">
    <property type="component" value="Unassembled WGS sequence"/>
</dbReference>
<keyword evidence="6" id="KW-0406">Ion transport</keyword>
<dbReference type="GO" id="GO:0005221">
    <property type="term" value="F:intracellularly cyclic nucleotide-activated monoatomic cation channel activity"/>
    <property type="evidence" value="ECO:0007669"/>
    <property type="project" value="InterPro"/>
</dbReference>
<dbReference type="InterPro" id="IPR000595">
    <property type="entry name" value="cNMP-bd_dom"/>
</dbReference>
<dbReference type="OrthoDB" id="417078at2759"/>
<dbReference type="InterPro" id="IPR018488">
    <property type="entry name" value="cNMP-bd_CS"/>
</dbReference>
<accession>A0A812UEP8</accession>
<sequence>MLPEGANNDAEEIRLDEDTDLPEAAKPAVQKRDLFRKQEAGSGILSLLNLRYIFNWVGPGGHAAQYSVGELESKIYDNRHHNSEGELLLPLSILSRDATTSQAAGRKILHFTDWKARLASQVCLVVVLISCIITPLTFIWGGSWADPKWVPGGRTTMILDLCCDLGYLAYLVLELKMSFMHPSRRVEVVDQSKILEFRLRSTTYVMRAFSATTYLWIIIFNASLLLNLTKLVRIYHFVRLPDPLWLMWDNGVLRELRPLLLLFWLSHWVGCLLAWGGGYREALWKSGDGSPFETTFNGVVVPGWFSLYFMAFVEALYMLTGALDNPLGDGGIRDKNFGALVMVAVFGPVGCIIVAHFIAAVVREQERKFALDIRHEENQAFVKRALENLNVPKELQRRVFSLHHFQKMSHDYEAFEQLFKNHTLSSPLEDAIRVYLYQSVLRSSFFNNKEHSYILAVVRVLEDKAFLPGDYVVRVGEVADEMYFISKGEVSVLVAQGKSKEVEDAIQLPIRKREGDHFGEVALIKGSLRTAWIKAETYVVASCLRRTSIEQIWKYFPQERESLQRQVLQTVMRDAARQATSIRQSVGGFAANPERSSAPSTGLGAAPVTATDPQEAASLDATSLARIERLCESLQAAQQEMLSRLEDLEIEGKHLKAGKQKTLPQEASEVEALQQLLRGLARLLLLLLPLFQVKETISKVLWVLQLPVKLEGLLLREVLILLGPFLDANNLQVAGGGAGSEEEPACLEEVYVRLFAELRKGLEPLRSARPATQVLILPSLEEAVNFHPLPQPPLDIMLSQWLEQEATDLVHLQQMGVRFLSNPAHIEINGIKVSLTSADALSPLLREMVLRPEGRKVEEALRLLLQQRCLFPVVPRDPAQVFEAKAQALDFPWDGAPQICIFPSPLAIMNGTTIENTLFVNPGSLCRQAAPGSFAEFWIQPSDGASTTKDRVHLDVKKLG</sequence>
<evidence type="ECO:0000256" key="5">
    <source>
        <dbReference type="ARBA" id="ARBA00022989"/>
    </source>
</evidence>
<protein>
    <submittedName>
        <fullName evidence="14">HCN2 protein</fullName>
    </submittedName>
</protein>
<feature type="coiled-coil region" evidence="10">
    <location>
        <begin position="624"/>
        <end position="651"/>
    </location>
</feature>
<dbReference type="GO" id="GO:0044877">
    <property type="term" value="F:protein-containing complex binding"/>
    <property type="evidence" value="ECO:0007669"/>
    <property type="project" value="TreeGrafter"/>
</dbReference>
<dbReference type="AlphaFoldDB" id="A0A812UEP8"/>
<organism evidence="14 15">
    <name type="scientific">Symbiodinium natans</name>
    <dbReference type="NCBI Taxonomy" id="878477"/>
    <lineage>
        <taxon>Eukaryota</taxon>
        <taxon>Sar</taxon>
        <taxon>Alveolata</taxon>
        <taxon>Dinophyceae</taxon>
        <taxon>Suessiales</taxon>
        <taxon>Symbiodiniaceae</taxon>
        <taxon>Symbiodinium</taxon>
    </lineage>
</organism>
<feature type="domain" description="Cyclic nucleotide-binding" evidence="13">
    <location>
        <begin position="445"/>
        <end position="552"/>
    </location>
</feature>
<dbReference type="PANTHER" id="PTHR45638">
    <property type="entry name" value="CYCLIC NUCLEOTIDE-GATED CATION CHANNEL SUBUNIT A"/>
    <property type="match status" value="1"/>
</dbReference>
<feature type="region of interest" description="Disordered" evidence="11">
    <location>
        <begin position="589"/>
        <end position="608"/>
    </location>
</feature>
<keyword evidence="15" id="KW-1185">Reference proteome</keyword>
<dbReference type="Pfam" id="PF04042">
    <property type="entry name" value="DNA_pol_E_B"/>
    <property type="match status" value="1"/>
</dbReference>
<evidence type="ECO:0000256" key="11">
    <source>
        <dbReference type="SAM" id="MobiDB-lite"/>
    </source>
</evidence>
<feature type="region of interest" description="Disordered" evidence="11">
    <location>
        <begin position="1"/>
        <end position="21"/>
    </location>
</feature>
<evidence type="ECO:0000259" key="13">
    <source>
        <dbReference type="PROSITE" id="PS50042"/>
    </source>
</evidence>
<keyword evidence="5 12" id="KW-1133">Transmembrane helix</keyword>
<dbReference type="GO" id="GO:0003677">
    <property type="term" value="F:DNA binding"/>
    <property type="evidence" value="ECO:0007669"/>
    <property type="project" value="InterPro"/>
</dbReference>
<evidence type="ECO:0000256" key="1">
    <source>
        <dbReference type="ARBA" id="ARBA00004141"/>
    </source>
</evidence>
<dbReference type="PROSITE" id="PS00889">
    <property type="entry name" value="CNMP_BINDING_2"/>
    <property type="match status" value="1"/>
</dbReference>
<dbReference type="EMBL" id="CAJNDS010002692">
    <property type="protein sequence ID" value="CAE7566238.1"/>
    <property type="molecule type" value="Genomic_DNA"/>
</dbReference>
<gene>
    <name evidence="14" type="primary">HCN2</name>
    <name evidence="14" type="ORF">SNAT2548_LOCUS32089</name>
</gene>
<dbReference type="Gene3D" id="3.60.21.60">
    <property type="match status" value="2"/>
</dbReference>
<keyword evidence="9" id="KW-0407">Ion channel</keyword>
<dbReference type="InterPro" id="IPR050866">
    <property type="entry name" value="CNG_cation_channel"/>
</dbReference>
<evidence type="ECO:0000256" key="10">
    <source>
        <dbReference type="SAM" id="Coils"/>
    </source>
</evidence>
<dbReference type="Gene3D" id="2.60.120.10">
    <property type="entry name" value="Jelly Rolls"/>
    <property type="match status" value="1"/>
</dbReference>
<evidence type="ECO:0000256" key="2">
    <source>
        <dbReference type="ARBA" id="ARBA00022448"/>
    </source>
</evidence>
<keyword evidence="7 12" id="KW-0472">Membrane</keyword>
<evidence type="ECO:0000256" key="8">
    <source>
        <dbReference type="ARBA" id="ARBA00023286"/>
    </source>
</evidence>
<dbReference type="CDD" id="cd00038">
    <property type="entry name" value="CAP_ED"/>
    <property type="match status" value="1"/>
</dbReference>
<keyword evidence="4" id="KW-0235">DNA replication</keyword>
<comment type="subcellular location">
    <subcellularLocation>
        <location evidence="1">Membrane</location>
        <topology evidence="1">Multi-pass membrane protein</topology>
    </subcellularLocation>
</comment>
<feature type="transmembrane region" description="Helical" evidence="12">
    <location>
        <begin position="256"/>
        <end position="275"/>
    </location>
</feature>
<evidence type="ECO:0000256" key="6">
    <source>
        <dbReference type="ARBA" id="ARBA00023065"/>
    </source>
</evidence>
<feature type="transmembrane region" description="Helical" evidence="12">
    <location>
        <begin position="296"/>
        <end position="319"/>
    </location>
</feature>
<dbReference type="Pfam" id="PF00027">
    <property type="entry name" value="cNMP_binding"/>
    <property type="match status" value="1"/>
</dbReference>
<reference evidence="14" key="1">
    <citation type="submission" date="2021-02" db="EMBL/GenBank/DDBJ databases">
        <authorList>
            <person name="Dougan E. K."/>
            <person name="Rhodes N."/>
            <person name="Thang M."/>
            <person name="Chan C."/>
        </authorList>
    </citation>
    <scope>NUCLEOTIDE SEQUENCE</scope>
</reference>
<dbReference type="GO" id="GO:0006260">
    <property type="term" value="P:DNA replication"/>
    <property type="evidence" value="ECO:0007669"/>
    <property type="project" value="UniProtKB-KW"/>
</dbReference>
<evidence type="ECO:0000256" key="4">
    <source>
        <dbReference type="ARBA" id="ARBA00022705"/>
    </source>
</evidence>
<evidence type="ECO:0000256" key="9">
    <source>
        <dbReference type="ARBA" id="ARBA00023303"/>
    </source>
</evidence>
<keyword evidence="2" id="KW-0813">Transport</keyword>
<dbReference type="SMART" id="SM00100">
    <property type="entry name" value="cNMP"/>
    <property type="match status" value="1"/>
</dbReference>
<evidence type="ECO:0000313" key="14">
    <source>
        <dbReference type="EMBL" id="CAE7566238.1"/>
    </source>
</evidence>
<dbReference type="PANTHER" id="PTHR45638:SF11">
    <property type="entry name" value="CYCLIC NUCLEOTIDE-GATED CATION CHANNEL SUBUNIT A"/>
    <property type="match status" value="1"/>
</dbReference>
<evidence type="ECO:0000256" key="12">
    <source>
        <dbReference type="SAM" id="Phobius"/>
    </source>
</evidence>
<proteinExistence type="predicted"/>
<feature type="transmembrane region" description="Helical" evidence="12">
    <location>
        <begin position="122"/>
        <end position="145"/>
    </location>
</feature>
<dbReference type="InterPro" id="IPR014710">
    <property type="entry name" value="RmlC-like_jellyroll"/>
</dbReference>
<dbReference type="PROSITE" id="PS00888">
    <property type="entry name" value="CNMP_BINDING_1"/>
    <property type="match status" value="1"/>
</dbReference>
<feature type="transmembrane region" description="Helical" evidence="12">
    <location>
        <begin position="214"/>
        <end position="236"/>
    </location>
</feature>
<evidence type="ECO:0000256" key="3">
    <source>
        <dbReference type="ARBA" id="ARBA00022692"/>
    </source>
</evidence>